<dbReference type="PANTHER" id="PTHR30069:SF49">
    <property type="entry name" value="OUTER MEMBRANE PROTEIN C"/>
    <property type="match status" value="1"/>
</dbReference>
<evidence type="ECO:0000313" key="18">
    <source>
        <dbReference type="Proteomes" id="UP001595974"/>
    </source>
</evidence>
<feature type="domain" description="TonB-dependent receptor-like beta-barrel" evidence="15">
    <location>
        <begin position="266"/>
        <end position="707"/>
    </location>
</feature>
<evidence type="ECO:0000256" key="4">
    <source>
        <dbReference type="ARBA" id="ARBA00022452"/>
    </source>
</evidence>
<comment type="similarity">
    <text evidence="2 11 13">Belongs to the TonB-dependent receptor family.</text>
</comment>
<sequence length="757" mass="81593">MKSRIGRLPFFIALAFSSPAWAQETTLGAVVVTDAPELAVPAGTGVGARVRQSLAPATSDTATLLRHVPGISLQGAGGISSLPVVRGLADDRVRIKVDGMDLIASCPNHMNPALSYIDPTNVGSLAVYAGITPVSVGGDSIAGTIVVESPEPVFAGAGEGMMTGGEIGAFYRSNGNAVGGNFAARLATASFSLGYAGSTARRGNYIAGGDFRTTTASGRIGNAIARDEVGSTAYESRNHELSMAFRGGDHLLEARVAVQDVPYEHWPNQRMDMLDNDQTRLNLRYLGSFGRGTLEARAYHEKVEHSMDFGGDKRFWYGAASGGMAVLDGVPCSPVGPNCAAGMPMRTRSENSGLVLKGDVGLSARDRLRVGGELQRYRLDDWWPASGGGMGPDTFWNVRDGERDRTAAFAEWEAVHSPQWTTLAGVRYEHVRTDAGPVQAYDGSVQPAVSRVAAVNGARRARSDDNLDVTLLARHTLDERRSIEFGLARKVRSPSLYERYAWYSRGMEMLMVNWFGDGNGYIGDAKLAPEKAHTVSATFDWHAPDRRWEFRLTPYYTRVADYIDALRCPTRLGGSCTAANLAARQGFVYLQFANQSARLYGVDVSGHAPLAQTGWGDFGLGAVLNYTNGKNLETGDRLYNIMPLNTTVTLTHGLGGWDSAVEWVAVRGKKAVSEVRNELETPGYGLVNLRTGYTWRNVRLDLGVENLFDRLYYLPLGGAYVGQGTTMSAMPMGSVPRWGTAVPGMGRSFHAGVKIAF</sequence>
<feature type="domain" description="TonB-dependent receptor plug" evidence="16">
    <location>
        <begin position="57"/>
        <end position="144"/>
    </location>
</feature>
<comment type="caution">
    <text evidence="17">The sequence shown here is derived from an EMBL/GenBank/DDBJ whole genome shotgun (WGS) entry which is preliminary data.</text>
</comment>
<dbReference type="Gene3D" id="2.170.130.10">
    <property type="entry name" value="TonB-dependent receptor, plug domain"/>
    <property type="match status" value="1"/>
</dbReference>
<dbReference type="InterPro" id="IPR037066">
    <property type="entry name" value="Plug_dom_sf"/>
</dbReference>
<dbReference type="InterPro" id="IPR036942">
    <property type="entry name" value="Beta-barrel_TonB_sf"/>
</dbReference>
<dbReference type="InterPro" id="IPR000531">
    <property type="entry name" value="Beta-barrel_TonB"/>
</dbReference>
<dbReference type="Gene3D" id="2.40.170.20">
    <property type="entry name" value="TonB-dependent receptor, beta-barrel domain"/>
    <property type="match status" value="1"/>
</dbReference>
<reference evidence="18" key="1">
    <citation type="journal article" date="2019" name="Int. J. Syst. Evol. Microbiol.">
        <title>The Global Catalogue of Microorganisms (GCM) 10K type strain sequencing project: providing services to taxonomists for standard genome sequencing and annotation.</title>
        <authorList>
            <consortium name="The Broad Institute Genomics Platform"/>
            <consortium name="The Broad Institute Genome Sequencing Center for Infectious Disease"/>
            <person name="Wu L."/>
            <person name="Ma J."/>
        </authorList>
    </citation>
    <scope>NUCLEOTIDE SEQUENCE [LARGE SCALE GENOMIC DNA]</scope>
    <source>
        <strain evidence="18">SHR3</strain>
    </source>
</reference>
<evidence type="ECO:0000256" key="10">
    <source>
        <dbReference type="ARBA" id="ARBA00023237"/>
    </source>
</evidence>
<dbReference type="InterPro" id="IPR012910">
    <property type="entry name" value="Plug_dom"/>
</dbReference>
<dbReference type="Proteomes" id="UP001595974">
    <property type="component" value="Unassembled WGS sequence"/>
</dbReference>
<evidence type="ECO:0000256" key="3">
    <source>
        <dbReference type="ARBA" id="ARBA00022448"/>
    </source>
</evidence>
<gene>
    <name evidence="17" type="ORF">ACFPTN_08120</name>
</gene>
<comment type="subcellular location">
    <subcellularLocation>
        <location evidence="1 11">Cell outer membrane</location>
        <topology evidence="1 11">Multi-pass membrane protein</topology>
    </subcellularLocation>
</comment>
<organism evidence="17 18">
    <name type="scientific">Thauera sinica</name>
    <dbReference type="NCBI Taxonomy" id="2665146"/>
    <lineage>
        <taxon>Bacteria</taxon>
        <taxon>Pseudomonadati</taxon>
        <taxon>Pseudomonadota</taxon>
        <taxon>Betaproteobacteria</taxon>
        <taxon>Rhodocyclales</taxon>
        <taxon>Zoogloeaceae</taxon>
        <taxon>Thauera</taxon>
    </lineage>
</organism>
<evidence type="ECO:0000313" key="17">
    <source>
        <dbReference type="EMBL" id="MFC5769339.1"/>
    </source>
</evidence>
<dbReference type="InterPro" id="IPR039426">
    <property type="entry name" value="TonB-dep_rcpt-like"/>
</dbReference>
<dbReference type="SUPFAM" id="SSF56935">
    <property type="entry name" value="Porins"/>
    <property type="match status" value="1"/>
</dbReference>
<evidence type="ECO:0000256" key="5">
    <source>
        <dbReference type="ARBA" id="ARBA00022692"/>
    </source>
</evidence>
<keyword evidence="4 11" id="KW-1134">Transmembrane beta strand</keyword>
<evidence type="ECO:0000256" key="14">
    <source>
        <dbReference type="SAM" id="SignalP"/>
    </source>
</evidence>
<keyword evidence="8 11" id="KW-0472">Membrane</keyword>
<evidence type="ECO:0000256" key="1">
    <source>
        <dbReference type="ARBA" id="ARBA00004571"/>
    </source>
</evidence>
<evidence type="ECO:0000256" key="8">
    <source>
        <dbReference type="ARBA" id="ARBA00023136"/>
    </source>
</evidence>
<evidence type="ECO:0000259" key="15">
    <source>
        <dbReference type="Pfam" id="PF00593"/>
    </source>
</evidence>
<evidence type="ECO:0000256" key="6">
    <source>
        <dbReference type="ARBA" id="ARBA00022729"/>
    </source>
</evidence>
<evidence type="ECO:0000256" key="7">
    <source>
        <dbReference type="ARBA" id="ARBA00023077"/>
    </source>
</evidence>
<name>A0ABW1AQA7_9RHOO</name>
<dbReference type="PROSITE" id="PS52016">
    <property type="entry name" value="TONB_DEPENDENT_REC_3"/>
    <property type="match status" value="1"/>
</dbReference>
<keyword evidence="3 11" id="KW-0813">Transport</keyword>
<feature type="signal peptide" evidence="14">
    <location>
        <begin position="1"/>
        <end position="22"/>
    </location>
</feature>
<feature type="chain" id="PRO_5045417837" evidence="14">
    <location>
        <begin position="23"/>
        <end position="757"/>
    </location>
</feature>
<protein>
    <submittedName>
        <fullName evidence="17">TonB-dependent receptor</fullName>
    </submittedName>
</protein>
<keyword evidence="10 11" id="KW-0998">Cell outer membrane</keyword>
<evidence type="ECO:0000259" key="16">
    <source>
        <dbReference type="Pfam" id="PF07715"/>
    </source>
</evidence>
<keyword evidence="6 14" id="KW-0732">Signal</keyword>
<proteinExistence type="inferred from homology"/>
<feature type="short sequence motif" description="TonB C-terminal box" evidence="12">
    <location>
        <begin position="740"/>
        <end position="757"/>
    </location>
</feature>
<dbReference type="Pfam" id="PF07715">
    <property type="entry name" value="Plug"/>
    <property type="match status" value="1"/>
</dbReference>
<evidence type="ECO:0000256" key="2">
    <source>
        <dbReference type="ARBA" id="ARBA00009810"/>
    </source>
</evidence>
<evidence type="ECO:0000256" key="12">
    <source>
        <dbReference type="PROSITE-ProRule" id="PRU10144"/>
    </source>
</evidence>
<dbReference type="Pfam" id="PF00593">
    <property type="entry name" value="TonB_dep_Rec_b-barrel"/>
    <property type="match status" value="1"/>
</dbReference>
<dbReference type="InterPro" id="IPR010917">
    <property type="entry name" value="TonB_rcpt_CS"/>
</dbReference>
<dbReference type="PROSITE" id="PS01156">
    <property type="entry name" value="TONB_DEPENDENT_REC_2"/>
    <property type="match status" value="1"/>
</dbReference>
<keyword evidence="9 17" id="KW-0675">Receptor</keyword>
<dbReference type="PANTHER" id="PTHR30069">
    <property type="entry name" value="TONB-DEPENDENT OUTER MEMBRANE RECEPTOR"/>
    <property type="match status" value="1"/>
</dbReference>
<accession>A0ABW1AQA7</accession>
<evidence type="ECO:0000256" key="13">
    <source>
        <dbReference type="RuleBase" id="RU003357"/>
    </source>
</evidence>
<evidence type="ECO:0000256" key="9">
    <source>
        <dbReference type="ARBA" id="ARBA00023170"/>
    </source>
</evidence>
<dbReference type="RefSeq" id="WP_096446433.1">
    <property type="nucleotide sequence ID" value="NZ_JBHSOG010000030.1"/>
</dbReference>
<keyword evidence="7 13" id="KW-0798">TonB box</keyword>
<keyword evidence="5 11" id="KW-0812">Transmembrane</keyword>
<dbReference type="EMBL" id="JBHSOG010000030">
    <property type="protein sequence ID" value="MFC5769339.1"/>
    <property type="molecule type" value="Genomic_DNA"/>
</dbReference>
<keyword evidence="18" id="KW-1185">Reference proteome</keyword>
<evidence type="ECO:0000256" key="11">
    <source>
        <dbReference type="PROSITE-ProRule" id="PRU01360"/>
    </source>
</evidence>